<evidence type="ECO:0000313" key="6">
    <source>
        <dbReference type="EMBL" id="OOY34412.1"/>
    </source>
</evidence>
<dbReference type="PANTHER" id="PTHR30126:SF21">
    <property type="entry name" value="TRANSCRIPTIONAL REGULATOR-RELATED"/>
    <property type="match status" value="1"/>
</dbReference>
<dbReference type="FunFam" id="1.10.10.10:FF:000001">
    <property type="entry name" value="LysR family transcriptional regulator"/>
    <property type="match status" value="1"/>
</dbReference>
<reference evidence="6 7" key="1">
    <citation type="submission" date="2016-11" db="EMBL/GenBank/DDBJ databases">
        <title>Mixed transmission modes and dynamic genome evolution in an obligate animal-bacterial symbiosis.</title>
        <authorList>
            <person name="Russell S.L."/>
            <person name="Corbett-Detig R.B."/>
            <person name="Cavanaugh C.M."/>
        </authorList>
    </citation>
    <scope>NUCLEOTIDE SEQUENCE [LARGE SCALE GENOMIC DNA]</scope>
    <source>
        <strain evidence="6">MA-KB16</strain>
    </source>
</reference>
<dbReference type="PROSITE" id="PS50931">
    <property type="entry name" value="HTH_LYSR"/>
    <property type="match status" value="1"/>
</dbReference>
<keyword evidence="4" id="KW-0804">Transcription</keyword>
<dbReference type="Pfam" id="PF03466">
    <property type="entry name" value="LysR_substrate"/>
    <property type="match status" value="1"/>
</dbReference>
<dbReference type="Gene3D" id="1.10.10.10">
    <property type="entry name" value="Winged helix-like DNA-binding domain superfamily/Winged helix DNA-binding domain"/>
    <property type="match status" value="1"/>
</dbReference>
<dbReference type="InterPro" id="IPR000847">
    <property type="entry name" value="LysR_HTH_N"/>
</dbReference>
<evidence type="ECO:0000256" key="3">
    <source>
        <dbReference type="ARBA" id="ARBA00023125"/>
    </source>
</evidence>
<dbReference type="GO" id="GO:0000976">
    <property type="term" value="F:transcription cis-regulatory region binding"/>
    <property type="evidence" value="ECO:0007669"/>
    <property type="project" value="TreeGrafter"/>
</dbReference>
<comment type="similarity">
    <text evidence="1">Belongs to the LysR transcriptional regulatory family.</text>
</comment>
<dbReference type="CDD" id="cd05466">
    <property type="entry name" value="PBP2_LTTR_substrate"/>
    <property type="match status" value="1"/>
</dbReference>
<dbReference type="InterPro" id="IPR005119">
    <property type="entry name" value="LysR_subst-bd"/>
</dbReference>
<dbReference type="AlphaFoldDB" id="A0A1T2CI06"/>
<keyword evidence="2" id="KW-0805">Transcription regulation</keyword>
<dbReference type="RefSeq" id="WP_078459101.1">
    <property type="nucleotide sequence ID" value="NZ_MPNX01000016.1"/>
</dbReference>
<gene>
    <name evidence="6" type="ORF">BOV88_10400</name>
</gene>
<dbReference type="GO" id="GO:0003700">
    <property type="term" value="F:DNA-binding transcription factor activity"/>
    <property type="evidence" value="ECO:0007669"/>
    <property type="project" value="InterPro"/>
</dbReference>
<dbReference type="EMBL" id="MPNX01000016">
    <property type="protein sequence ID" value="OOY34412.1"/>
    <property type="molecule type" value="Genomic_DNA"/>
</dbReference>
<sequence length="295" mass="32623">MNTDLLRTFLEVAKTRHFGHAADNLYLTQSAVSSRVKQLESMIGAPVFTRQRNNILLTTAGERLLPHAENLLASWQLAVQEVGVPAKKNAQLSLGGTSNLWDTFLQSLLPKLSIKFPNLYMRTEINTSQHLVRSLLGGRVDIFASLDPPANNDFEAEVIGDLELIMVCNHPSIQIDDVPVLGHVFVDWGTAFNLQQARLFTEPVAPILHTGQSRIALEFILSHRGAAYLPRALVQPYLDDGNLFQISGSLEVEQQVYAVYLKGADSSLSLGPVINFLKARDIKPETALAPIEDEF</sequence>
<proteinExistence type="inferred from homology"/>
<organism evidence="6 7">
    <name type="scientific">Solemya velum gill symbiont</name>
    <dbReference type="NCBI Taxonomy" id="2340"/>
    <lineage>
        <taxon>Bacteria</taxon>
        <taxon>Pseudomonadati</taxon>
        <taxon>Pseudomonadota</taxon>
        <taxon>Gammaproteobacteria</taxon>
        <taxon>sulfur-oxidizing symbionts</taxon>
    </lineage>
</organism>
<evidence type="ECO:0000313" key="7">
    <source>
        <dbReference type="Proteomes" id="UP000190962"/>
    </source>
</evidence>
<name>A0A1T2CI06_SOVGS</name>
<dbReference type="InterPro" id="IPR036388">
    <property type="entry name" value="WH-like_DNA-bd_sf"/>
</dbReference>
<accession>A0A1T2CI06</accession>
<evidence type="ECO:0000259" key="5">
    <source>
        <dbReference type="PROSITE" id="PS50931"/>
    </source>
</evidence>
<dbReference type="SUPFAM" id="SSF46785">
    <property type="entry name" value="Winged helix' DNA-binding domain"/>
    <property type="match status" value="1"/>
</dbReference>
<dbReference type="PRINTS" id="PR00039">
    <property type="entry name" value="HTHLYSR"/>
</dbReference>
<keyword evidence="3" id="KW-0238">DNA-binding</keyword>
<evidence type="ECO:0000256" key="1">
    <source>
        <dbReference type="ARBA" id="ARBA00009437"/>
    </source>
</evidence>
<comment type="caution">
    <text evidence="6">The sequence shown here is derived from an EMBL/GenBank/DDBJ whole genome shotgun (WGS) entry which is preliminary data.</text>
</comment>
<dbReference type="Proteomes" id="UP000190962">
    <property type="component" value="Unassembled WGS sequence"/>
</dbReference>
<dbReference type="PANTHER" id="PTHR30126">
    <property type="entry name" value="HTH-TYPE TRANSCRIPTIONAL REGULATOR"/>
    <property type="match status" value="1"/>
</dbReference>
<evidence type="ECO:0000256" key="2">
    <source>
        <dbReference type="ARBA" id="ARBA00023015"/>
    </source>
</evidence>
<dbReference type="Pfam" id="PF00126">
    <property type="entry name" value="HTH_1"/>
    <property type="match status" value="1"/>
</dbReference>
<protein>
    <recommendedName>
        <fullName evidence="5">HTH lysR-type domain-containing protein</fullName>
    </recommendedName>
</protein>
<dbReference type="InterPro" id="IPR036390">
    <property type="entry name" value="WH_DNA-bd_sf"/>
</dbReference>
<dbReference type="Gene3D" id="3.40.190.290">
    <property type="match status" value="1"/>
</dbReference>
<evidence type="ECO:0000256" key="4">
    <source>
        <dbReference type="ARBA" id="ARBA00023163"/>
    </source>
</evidence>
<dbReference type="SUPFAM" id="SSF53850">
    <property type="entry name" value="Periplasmic binding protein-like II"/>
    <property type="match status" value="1"/>
</dbReference>
<feature type="domain" description="HTH lysR-type" evidence="5">
    <location>
        <begin position="1"/>
        <end position="58"/>
    </location>
</feature>